<reference evidence="1" key="1">
    <citation type="submission" date="2022-07" db="EMBL/GenBank/DDBJ databases">
        <authorList>
            <person name="Macas J."/>
            <person name="Novak P."/>
            <person name="Neumann P."/>
        </authorList>
    </citation>
    <scope>NUCLEOTIDE SEQUENCE</scope>
</reference>
<name>A0A9P1EKC0_CUSEU</name>
<gene>
    <name evidence="1" type="ORF">CEURO_LOCUS18756</name>
</gene>
<keyword evidence="2" id="KW-1185">Reference proteome</keyword>
<dbReference type="PANTHER" id="PTHR47481">
    <property type="match status" value="1"/>
</dbReference>
<dbReference type="PANTHER" id="PTHR47481:SF22">
    <property type="entry name" value="RETROTRANSPOSON GAG DOMAIN-CONTAINING PROTEIN"/>
    <property type="match status" value="1"/>
</dbReference>
<comment type="caution">
    <text evidence="1">The sequence shown here is derived from an EMBL/GenBank/DDBJ whole genome shotgun (WGS) entry which is preliminary data.</text>
</comment>
<evidence type="ECO:0000313" key="1">
    <source>
        <dbReference type="EMBL" id="CAH9110195.1"/>
    </source>
</evidence>
<dbReference type="AlphaFoldDB" id="A0A9P1EKC0"/>
<evidence type="ECO:0000313" key="2">
    <source>
        <dbReference type="Proteomes" id="UP001152484"/>
    </source>
</evidence>
<protein>
    <submittedName>
        <fullName evidence="1">Uncharacterized protein</fullName>
    </submittedName>
</protein>
<sequence>MRIADSPAGSSPVAPLSSSTVVDTATMAPSISMVSPTSFPMAFSLPSPALGSDDFAATSGFRIHPGLQFPQQVNSYRLFSNMLDSFPASSFLPQYVPSSSAPTFPTLSGVSSQTVFSGPTISRQSGVAPLPPHQTQHMLGFSSPTTFLASLASHMAFSTPNVTNIVTTRLNVVEDYLPWRTQFESFLVSHSLLGLLYVFVLTPPQFIHDTTRREMPNPEYHHWLKIDQTIRSWLFVTLSRDILMEVHDLKVSIRIWECLETRFMSACLARSLELKRLLSHIKKK</sequence>
<proteinExistence type="predicted"/>
<dbReference type="EMBL" id="CAMAPE010000053">
    <property type="protein sequence ID" value="CAH9110195.1"/>
    <property type="molecule type" value="Genomic_DNA"/>
</dbReference>
<accession>A0A9P1EKC0</accession>
<organism evidence="1 2">
    <name type="scientific">Cuscuta europaea</name>
    <name type="common">European dodder</name>
    <dbReference type="NCBI Taxonomy" id="41803"/>
    <lineage>
        <taxon>Eukaryota</taxon>
        <taxon>Viridiplantae</taxon>
        <taxon>Streptophyta</taxon>
        <taxon>Embryophyta</taxon>
        <taxon>Tracheophyta</taxon>
        <taxon>Spermatophyta</taxon>
        <taxon>Magnoliopsida</taxon>
        <taxon>eudicotyledons</taxon>
        <taxon>Gunneridae</taxon>
        <taxon>Pentapetalae</taxon>
        <taxon>asterids</taxon>
        <taxon>lamiids</taxon>
        <taxon>Solanales</taxon>
        <taxon>Convolvulaceae</taxon>
        <taxon>Cuscuteae</taxon>
        <taxon>Cuscuta</taxon>
        <taxon>Cuscuta subgen. Cuscuta</taxon>
    </lineage>
</organism>
<dbReference type="OrthoDB" id="913062at2759"/>
<dbReference type="Proteomes" id="UP001152484">
    <property type="component" value="Unassembled WGS sequence"/>
</dbReference>